<organism evidence="1 2">
    <name type="scientific">Scophthalmus maximus</name>
    <name type="common">Turbot</name>
    <name type="synonym">Psetta maxima</name>
    <dbReference type="NCBI Taxonomy" id="52904"/>
    <lineage>
        <taxon>Eukaryota</taxon>
        <taxon>Metazoa</taxon>
        <taxon>Chordata</taxon>
        <taxon>Craniata</taxon>
        <taxon>Vertebrata</taxon>
        <taxon>Euteleostomi</taxon>
        <taxon>Actinopterygii</taxon>
        <taxon>Neopterygii</taxon>
        <taxon>Teleostei</taxon>
        <taxon>Neoteleostei</taxon>
        <taxon>Acanthomorphata</taxon>
        <taxon>Carangaria</taxon>
        <taxon>Pleuronectiformes</taxon>
        <taxon>Pleuronectoidei</taxon>
        <taxon>Scophthalmidae</taxon>
        <taxon>Scophthalmus</taxon>
    </lineage>
</organism>
<reference evidence="1" key="2">
    <citation type="submission" date="2025-08" db="UniProtKB">
        <authorList>
            <consortium name="Ensembl"/>
        </authorList>
    </citation>
    <scope>IDENTIFICATION</scope>
</reference>
<proteinExistence type="predicted"/>
<dbReference type="AlphaFoldDB" id="A0A8D2ZKM8"/>
<accession>A0A8D2ZKM8</accession>
<name>A0A8D2ZKM8_SCOMX</name>
<protein>
    <submittedName>
        <fullName evidence="1">Uncharacterized protein</fullName>
    </submittedName>
</protein>
<dbReference type="Ensembl" id="ENSSMAT00000003783.2">
    <property type="protein sequence ID" value="ENSSMAP00000003720.1"/>
    <property type="gene ID" value="ENSSMAG00000022519.1"/>
</dbReference>
<sequence>RILQCLCGTYDYEIITPTVKMGEGSVVICSCCAAFGPALLNMVMDKMNFQVYSGTLQDSVMATDCQLTISQSWVMLQDNGSTLLQPKNLVFGVRLQC</sequence>
<evidence type="ECO:0000313" key="1">
    <source>
        <dbReference type="Ensembl" id="ENSSMAP00000003720.1"/>
    </source>
</evidence>
<dbReference type="OMA" id="RTWIMQQ"/>
<dbReference type="Proteomes" id="UP000694558">
    <property type="component" value="Chromosome 11"/>
</dbReference>
<evidence type="ECO:0000313" key="2">
    <source>
        <dbReference type="Proteomes" id="UP000694558"/>
    </source>
</evidence>
<reference evidence="1" key="1">
    <citation type="submission" date="2023-05" db="EMBL/GenBank/DDBJ databases">
        <title>High-quality long-read genome of Scophthalmus maximus.</title>
        <authorList>
            <person name="Lien S."/>
            <person name="Martinez P."/>
        </authorList>
    </citation>
    <scope>NUCLEOTIDE SEQUENCE [LARGE SCALE GENOMIC DNA]</scope>
</reference>